<dbReference type="InterPro" id="IPR011701">
    <property type="entry name" value="MFS"/>
</dbReference>
<feature type="transmembrane region" description="Helical" evidence="2">
    <location>
        <begin position="351"/>
        <end position="375"/>
    </location>
</feature>
<feature type="transmembrane region" description="Helical" evidence="2">
    <location>
        <begin position="114"/>
        <end position="132"/>
    </location>
</feature>
<dbReference type="eggNOG" id="COG2211">
    <property type="taxonomic scope" value="Bacteria"/>
</dbReference>
<sequence>MSTCLGKLDFLKKTEVYIAVNLLTKFKEIYFNKESLSEEDMRVSRNLSIFEGCTARSILTLTSGAFLVGFAKYLGASDEKAGIIAAIPVLAGIVTVFSPIVIEKLESRKLLTCMLCFIGRLMMGLMILIPFISPYKTVRVQLLIWVFFIANLILAFTTPYAQTWLLNITPKRIRGDYYGKRESIVLGTVTVVTLIMGQVLDKFERMGQQFTGFIVLYAFVIVTAIINTVLFSKIKEPVNPVLKPGVSFKNLFSLPVKNKNFMKITFITLFWNLGYQIAFPFTSVYMVSILHLRYGLVTVMAVLASITSVVSVRFWGKIADKKSWLYIMKLMIVLQILSFLTWFFINPDTVYILMPVAHILGGAAISGVNISVNNLQYSYSPADNKTVYMGFSSAVNGIIGFLGTLAGSLFIKVMDTRGVSLGGFSIGNMQMLFLAAVIVLIVSMFGISKFKFSNSNI</sequence>
<dbReference type="InterPro" id="IPR052528">
    <property type="entry name" value="Sugar_transport-like"/>
</dbReference>
<evidence type="ECO:0000256" key="2">
    <source>
        <dbReference type="SAM" id="Phobius"/>
    </source>
</evidence>
<evidence type="ECO:0000256" key="1">
    <source>
        <dbReference type="ARBA" id="ARBA00004651"/>
    </source>
</evidence>
<dbReference type="GO" id="GO:0005886">
    <property type="term" value="C:plasma membrane"/>
    <property type="evidence" value="ECO:0007669"/>
    <property type="project" value="UniProtKB-SubCell"/>
</dbReference>
<keyword evidence="2" id="KW-1133">Transmembrane helix</keyword>
<feature type="transmembrane region" description="Helical" evidence="2">
    <location>
        <begin position="264"/>
        <end position="286"/>
    </location>
</feature>
<reference evidence="3 4" key="1">
    <citation type="submission" date="2009-01" db="EMBL/GenBank/DDBJ databases">
        <title>Complete sequence of Clostridium cellulolyticum H10.</title>
        <authorList>
            <consortium name="US DOE Joint Genome Institute"/>
            <person name="Lucas S."/>
            <person name="Copeland A."/>
            <person name="Lapidus A."/>
            <person name="Glavina del Rio T."/>
            <person name="Dalin E."/>
            <person name="Tice H."/>
            <person name="Bruce D."/>
            <person name="Goodwin L."/>
            <person name="Pitluck S."/>
            <person name="Chertkov O."/>
            <person name="Saunders E."/>
            <person name="Brettin T."/>
            <person name="Detter J.C."/>
            <person name="Han C."/>
            <person name="Larimer F."/>
            <person name="Land M."/>
            <person name="Hauser L."/>
            <person name="Kyrpides N."/>
            <person name="Ivanova N."/>
            <person name="Zhou J."/>
            <person name="Richardson P."/>
        </authorList>
    </citation>
    <scope>NUCLEOTIDE SEQUENCE [LARGE SCALE GENOMIC DNA]</scope>
    <source>
        <strain evidence="4">ATCC 35319 / DSM 5812 / JCM 6584 / H10</strain>
    </source>
</reference>
<accession>B8I607</accession>
<feature type="transmembrane region" description="Helical" evidence="2">
    <location>
        <begin position="387"/>
        <end position="411"/>
    </location>
</feature>
<keyword evidence="4" id="KW-1185">Reference proteome</keyword>
<dbReference type="PANTHER" id="PTHR23526:SF2">
    <property type="entry name" value="MAJOR FACILITATOR SUPERFAMILY (MFS) PROFILE DOMAIN-CONTAINING PROTEIN"/>
    <property type="match status" value="1"/>
</dbReference>
<dbReference type="Proteomes" id="UP000001349">
    <property type="component" value="Chromosome"/>
</dbReference>
<feature type="transmembrane region" description="Helical" evidence="2">
    <location>
        <begin position="138"/>
        <end position="161"/>
    </location>
</feature>
<dbReference type="KEGG" id="cce:Ccel_2443"/>
<gene>
    <name evidence="3" type="ordered locus">Ccel_2443</name>
</gene>
<evidence type="ECO:0000313" key="3">
    <source>
        <dbReference type="EMBL" id="ACL76772.1"/>
    </source>
</evidence>
<dbReference type="PANTHER" id="PTHR23526">
    <property type="entry name" value="INTEGRAL MEMBRANE TRANSPORT PROTEIN-RELATED"/>
    <property type="match status" value="1"/>
</dbReference>
<dbReference type="Pfam" id="PF07690">
    <property type="entry name" value="MFS_1"/>
    <property type="match status" value="1"/>
</dbReference>
<feature type="transmembrane region" description="Helical" evidence="2">
    <location>
        <begin position="292"/>
        <end position="312"/>
    </location>
</feature>
<keyword evidence="2" id="KW-0472">Membrane</keyword>
<dbReference type="SUPFAM" id="SSF103473">
    <property type="entry name" value="MFS general substrate transporter"/>
    <property type="match status" value="1"/>
</dbReference>
<feature type="transmembrane region" description="Helical" evidence="2">
    <location>
        <begin position="81"/>
        <end position="102"/>
    </location>
</feature>
<dbReference type="AlphaFoldDB" id="B8I607"/>
<name>B8I607_RUMCH</name>
<evidence type="ECO:0000313" key="4">
    <source>
        <dbReference type="Proteomes" id="UP000001349"/>
    </source>
</evidence>
<dbReference type="STRING" id="394503.Ccel_2443"/>
<organism evidence="3 4">
    <name type="scientific">Ruminiclostridium cellulolyticum (strain ATCC 35319 / DSM 5812 / JCM 6584 / H10)</name>
    <name type="common">Clostridium cellulolyticum</name>
    <dbReference type="NCBI Taxonomy" id="394503"/>
    <lineage>
        <taxon>Bacteria</taxon>
        <taxon>Bacillati</taxon>
        <taxon>Bacillota</taxon>
        <taxon>Clostridia</taxon>
        <taxon>Eubacteriales</taxon>
        <taxon>Oscillospiraceae</taxon>
        <taxon>Ruminiclostridium</taxon>
    </lineage>
</organism>
<dbReference type="EMBL" id="CP001348">
    <property type="protein sequence ID" value="ACL76772.1"/>
    <property type="molecule type" value="Genomic_DNA"/>
</dbReference>
<comment type="subcellular location">
    <subcellularLocation>
        <location evidence="1">Cell membrane</location>
        <topology evidence="1">Multi-pass membrane protein</topology>
    </subcellularLocation>
</comment>
<dbReference type="Gene3D" id="1.20.1250.20">
    <property type="entry name" value="MFS general substrate transporter like domains"/>
    <property type="match status" value="2"/>
</dbReference>
<dbReference type="InterPro" id="IPR036259">
    <property type="entry name" value="MFS_trans_sf"/>
</dbReference>
<dbReference type="GO" id="GO:0022857">
    <property type="term" value="F:transmembrane transporter activity"/>
    <property type="evidence" value="ECO:0007669"/>
    <property type="project" value="InterPro"/>
</dbReference>
<feature type="transmembrane region" description="Helical" evidence="2">
    <location>
        <begin position="58"/>
        <end position="75"/>
    </location>
</feature>
<dbReference type="HOGENOM" id="CLU_025379_2_0_9"/>
<feature type="transmembrane region" description="Helical" evidence="2">
    <location>
        <begin position="212"/>
        <end position="231"/>
    </location>
</feature>
<feature type="transmembrane region" description="Helical" evidence="2">
    <location>
        <begin position="324"/>
        <end position="345"/>
    </location>
</feature>
<protein>
    <submittedName>
        <fullName evidence="3">Major facilitator superfamily MFS_1</fullName>
    </submittedName>
</protein>
<feature type="transmembrane region" description="Helical" evidence="2">
    <location>
        <begin position="182"/>
        <end position="200"/>
    </location>
</feature>
<proteinExistence type="predicted"/>
<feature type="transmembrane region" description="Helical" evidence="2">
    <location>
        <begin position="431"/>
        <end position="450"/>
    </location>
</feature>
<keyword evidence="2" id="KW-0812">Transmembrane</keyword>